<evidence type="ECO:0000313" key="4">
    <source>
        <dbReference type="Proteomes" id="UP000198654"/>
    </source>
</evidence>
<dbReference type="Gene3D" id="1.10.287.1700">
    <property type="match status" value="1"/>
</dbReference>
<protein>
    <submittedName>
        <fullName evidence="3">Uncharacterized protein</fullName>
    </submittedName>
</protein>
<dbReference type="Proteomes" id="UP000198654">
    <property type="component" value="Unassembled WGS sequence"/>
</dbReference>
<dbReference type="AlphaFoldDB" id="A0A1G9NI88"/>
<name>A0A1G9NI88_9GAMM</name>
<dbReference type="OrthoDB" id="6174005at2"/>
<reference evidence="3 4" key="1">
    <citation type="submission" date="2016-10" db="EMBL/GenBank/DDBJ databases">
        <authorList>
            <person name="de Groot N.N."/>
        </authorList>
    </citation>
    <scope>NUCLEOTIDE SEQUENCE [LARGE SCALE GENOMIC DNA]</scope>
    <source>
        <strain evidence="3 4">DSM 14789</strain>
    </source>
</reference>
<feature type="region of interest" description="Disordered" evidence="2">
    <location>
        <begin position="80"/>
        <end position="109"/>
    </location>
</feature>
<keyword evidence="4" id="KW-1185">Reference proteome</keyword>
<dbReference type="STRING" id="119000.SAMN05661010_02719"/>
<organism evidence="3 4">
    <name type="scientific">Modicisalibacter muralis</name>
    <dbReference type="NCBI Taxonomy" id="119000"/>
    <lineage>
        <taxon>Bacteria</taxon>
        <taxon>Pseudomonadati</taxon>
        <taxon>Pseudomonadota</taxon>
        <taxon>Gammaproteobacteria</taxon>
        <taxon>Oceanospirillales</taxon>
        <taxon>Halomonadaceae</taxon>
        <taxon>Modicisalibacter</taxon>
    </lineage>
</organism>
<evidence type="ECO:0000313" key="3">
    <source>
        <dbReference type="EMBL" id="SDL86043.1"/>
    </source>
</evidence>
<dbReference type="EMBL" id="FNGI01000008">
    <property type="protein sequence ID" value="SDL86043.1"/>
    <property type="molecule type" value="Genomic_DNA"/>
</dbReference>
<evidence type="ECO:0000256" key="2">
    <source>
        <dbReference type="SAM" id="MobiDB-lite"/>
    </source>
</evidence>
<proteinExistence type="predicted"/>
<feature type="region of interest" description="Disordered" evidence="2">
    <location>
        <begin position="130"/>
        <end position="161"/>
    </location>
</feature>
<dbReference type="InterPro" id="IPR053716">
    <property type="entry name" value="Flag_assembly_chemotaxis_eff"/>
</dbReference>
<gene>
    <name evidence="3" type="ORF">SAMN05661010_02719</name>
</gene>
<sequence>MNPRQQLERLLALRERRQRRAEAALAEQRRQCRAEAERIARLDAERATQCRNFDRQEREWFDTAQGAPLSAQALEQARQDIDGHYQRQAELDAQRRTADREHQRQLAECDRRASEWAQRVRARQALETLLERKRGGERRADEGRAELELEDIASPTPRGGR</sequence>
<accession>A0A1G9NI88</accession>
<evidence type="ECO:0000256" key="1">
    <source>
        <dbReference type="SAM" id="Coils"/>
    </source>
</evidence>
<feature type="compositionally biased region" description="Basic and acidic residues" evidence="2">
    <location>
        <begin position="130"/>
        <end position="147"/>
    </location>
</feature>
<feature type="coiled-coil region" evidence="1">
    <location>
        <begin position="4"/>
        <end position="45"/>
    </location>
</feature>
<keyword evidence="1" id="KW-0175">Coiled coil</keyword>
<dbReference type="RefSeq" id="WP_089729475.1">
    <property type="nucleotide sequence ID" value="NZ_FNGI01000008.1"/>
</dbReference>